<proteinExistence type="predicted"/>
<dbReference type="Proteomes" id="UP001057402">
    <property type="component" value="Chromosome 6"/>
</dbReference>
<evidence type="ECO:0000313" key="2">
    <source>
        <dbReference type="Proteomes" id="UP001057402"/>
    </source>
</evidence>
<gene>
    <name evidence="1" type="ORF">MLD38_020924</name>
</gene>
<keyword evidence="2" id="KW-1185">Reference proteome</keyword>
<comment type="caution">
    <text evidence="1">The sequence shown here is derived from an EMBL/GenBank/DDBJ whole genome shotgun (WGS) entry which is preliminary data.</text>
</comment>
<name>A0ACB9QDT4_9MYRT</name>
<evidence type="ECO:0000313" key="1">
    <source>
        <dbReference type="EMBL" id="KAI4364892.1"/>
    </source>
</evidence>
<dbReference type="EMBL" id="CM042885">
    <property type="protein sequence ID" value="KAI4364892.1"/>
    <property type="molecule type" value="Genomic_DNA"/>
</dbReference>
<sequence length="102" mass="11490">MKNRKPNILILLVASSILFLHLIQSRSSHRLMEQDHHHHHHQYHQQLQPGEIVGSGRRLMMSSDHFQGSPTVDHGSSDHEGGDHVYGASFRITPGGPNPLHN</sequence>
<organism evidence="1 2">
    <name type="scientific">Melastoma candidum</name>
    <dbReference type="NCBI Taxonomy" id="119954"/>
    <lineage>
        <taxon>Eukaryota</taxon>
        <taxon>Viridiplantae</taxon>
        <taxon>Streptophyta</taxon>
        <taxon>Embryophyta</taxon>
        <taxon>Tracheophyta</taxon>
        <taxon>Spermatophyta</taxon>
        <taxon>Magnoliopsida</taxon>
        <taxon>eudicotyledons</taxon>
        <taxon>Gunneridae</taxon>
        <taxon>Pentapetalae</taxon>
        <taxon>rosids</taxon>
        <taxon>malvids</taxon>
        <taxon>Myrtales</taxon>
        <taxon>Melastomataceae</taxon>
        <taxon>Melastomatoideae</taxon>
        <taxon>Melastomateae</taxon>
        <taxon>Melastoma</taxon>
    </lineage>
</organism>
<accession>A0ACB9QDT4</accession>
<reference evidence="2" key="1">
    <citation type="journal article" date="2023" name="Front. Plant Sci.">
        <title>Chromosomal-level genome assembly of Melastoma candidum provides insights into trichome evolution.</title>
        <authorList>
            <person name="Zhong Y."/>
            <person name="Wu W."/>
            <person name="Sun C."/>
            <person name="Zou P."/>
            <person name="Liu Y."/>
            <person name="Dai S."/>
            <person name="Zhou R."/>
        </authorList>
    </citation>
    <scope>NUCLEOTIDE SEQUENCE [LARGE SCALE GENOMIC DNA]</scope>
</reference>
<protein>
    <submittedName>
        <fullName evidence="1">Uncharacterized protein</fullName>
    </submittedName>
</protein>